<evidence type="ECO:0000259" key="6">
    <source>
        <dbReference type="Pfam" id="PF00155"/>
    </source>
</evidence>
<name>A0A3N2CWK3_9ACTN</name>
<dbReference type="EC" id="4.4.1.13" evidence="2"/>
<keyword evidence="8" id="KW-1185">Reference proteome</keyword>
<comment type="similarity">
    <text evidence="5">Belongs to the class-II pyridoxal-phosphate-dependent aminotransferase family. MalY/PatB cystathionine beta-lyase subfamily.</text>
</comment>
<gene>
    <name evidence="7" type="ORF">EDD33_2444</name>
</gene>
<dbReference type="CDD" id="cd00609">
    <property type="entry name" value="AAT_like"/>
    <property type="match status" value="1"/>
</dbReference>
<proteinExistence type="inferred from homology"/>
<dbReference type="InterPro" id="IPR004839">
    <property type="entry name" value="Aminotransferase_I/II_large"/>
</dbReference>
<reference evidence="7 8" key="1">
    <citation type="submission" date="2018-11" db="EMBL/GenBank/DDBJ databases">
        <title>Sequencing the genomes of 1000 actinobacteria strains.</title>
        <authorList>
            <person name="Klenk H.-P."/>
        </authorList>
    </citation>
    <scope>NUCLEOTIDE SEQUENCE [LARGE SCALE GENOMIC DNA]</scope>
    <source>
        <strain evidence="7 8">DSM 12652</strain>
    </source>
</reference>
<dbReference type="Proteomes" id="UP000281738">
    <property type="component" value="Unassembled WGS sequence"/>
</dbReference>
<dbReference type="InterPro" id="IPR051798">
    <property type="entry name" value="Class-II_PLP-Dep_Aminotrans"/>
</dbReference>
<protein>
    <recommendedName>
        <fullName evidence="2">cysteine-S-conjugate beta-lyase</fullName>
        <ecNumber evidence="2">4.4.1.13</ecNumber>
    </recommendedName>
</protein>
<dbReference type="GO" id="GO:0047804">
    <property type="term" value="F:cysteine-S-conjugate beta-lyase activity"/>
    <property type="evidence" value="ECO:0007669"/>
    <property type="project" value="UniProtKB-EC"/>
</dbReference>
<dbReference type="Gene3D" id="3.90.1150.10">
    <property type="entry name" value="Aspartate Aminotransferase, domain 1"/>
    <property type="match status" value="1"/>
</dbReference>
<dbReference type="InterPro" id="IPR015422">
    <property type="entry name" value="PyrdxlP-dep_Trfase_small"/>
</dbReference>
<dbReference type="InterPro" id="IPR015424">
    <property type="entry name" value="PyrdxlP-dep_Trfase"/>
</dbReference>
<keyword evidence="4 7" id="KW-0456">Lyase</keyword>
<comment type="caution">
    <text evidence="7">The sequence shown here is derived from an EMBL/GenBank/DDBJ whole genome shotgun (WGS) entry which is preliminary data.</text>
</comment>
<dbReference type="AlphaFoldDB" id="A0A3N2CWK3"/>
<evidence type="ECO:0000256" key="2">
    <source>
        <dbReference type="ARBA" id="ARBA00012224"/>
    </source>
</evidence>
<dbReference type="Pfam" id="PF00155">
    <property type="entry name" value="Aminotran_1_2"/>
    <property type="match status" value="1"/>
</dbReference>
<dbReference type="RefSeq" id="WP_246003491.1">
    <property type="nucleotide sequence ID" value="NZ_RKHO01000001.1"/>
</dbReference>
<evidence type="ECO:0000313" key="8">
    <source>
        <dbReference type="Proteomes" id="UP000281738"/>
    </source>
</evidence>
<dbReference type="PANTHER" id="PTHR43525">
    <property type="entry name" value="PROTEIN MALY"/>
    <property type="match status" value="1"/>
</dbReference>
<keyword evidence="3" id="KW-0663">Pyridoxal phosphate</keyword>
<evidence type="ECO:0000256" key="4">
    <source>
        <dbReference type="ARBA" id="ARBA00023239"/>
    </source>
</evidence>
<comment type="cofactor">
    <cofactor evidence="1">
        <name>pyridoxal 5'-phosphate</name>
        <dbReference type="ChEBI" id="CHEBI:597326"/>
    </cofactor>
</comment>
<sequence length="395" mass="41456">MDPFDALTLEQLRTRQSIKWHRFDADVLPLWVAEMDVRLADPVREVLERAVRDGDTGYPGATPYAEALAAFAERRWGWSGLDPARTALVADVMTGVAEAVRLVTVPGSTVVVSPPVYPPFFGYLEDVGREVLEAPLGADGRLDLDALAEAFARATAGGRGAAYLLCSPHNPTGVVHTAAELTALADLARTSGVRVVADEIHAPLVLDGPGFVPWLSVDPAGLAVTSASKAWNLAGLKAAVLVAGPDAADALARLPEVATQRPSHLGVLGHTAALQHGGPWLDDVLVALRARRDLLGTLLAEHLPQVGWTPPRATFLAWLDCSGLGLTGVYADTPAPRGVMNADAGPARAFLERSRVGLAAGTAFGVGGLDHVRLTLATSTEVLTEAVTRMARVSG</sequence>
<accession>A0A3N2CWK3</accession>
<evidence type="ECO:0000256" key="5">
    <source>
        <dbReference type="ARBA" id="ARBA00037974"/>
    </source>
</evidence>
<feature type="domain" description="Aminotransferase class I/classII large" evidence="6">
    <location>
        <begin position="58"/>
        <end position="389"/>
    </location>
</feature>
<dbReference type="PANTHER" id="PTHR43525:SF2">
    <property type="entry name" value="CYSTATHIONINE BETA-LYASE-RELATED"/>
    <property type="match status" value="1"/>
</dbReference>
<evidence type="ECO:0000256" key="1">
    <source>
        <dbReference type="ARBA" id="ARBA00001933"/>
    </source>
</evidence>
<evidence type="ECO:0000256" key="3">
    <source>
        <dbReference type="ARBA" id="ARBA00022898"/>
    </source>
</evidence>
<evidence type="ECO:0000313" key="7">
    <source>
        <dbReference type="EMBL" id="ROR91574.1"/>
    </source>
</evidence>
<dbReference type="Gene3D" id="3.40.640.10">
    <property type="entry name" value="Type I PLP-dependent aspartate aminotransferase-like (Major domain)"/>
    <property type="match status" value="1"/>
</dbReference>
<organism evidence="7 8">
    <name type="scientific">Nocardioides aurantiacus</name>
    <dbReference type="NCBI Taxonomy" id="86796"/>
    <lineage>
        <taxon>Bacteria</taxon>
        <taxon>Bacillati</taxon>
        <taxon>Actinomycetota</taxon>
        <taxon>Actinomycetes</taxon>
        <taxon>Propionibacteriales</taxon>
        <taxon>Nocardioidaceae</taxon>
        <taxon>Nocardioides</taxon>
    </lineage>
</organism>
<dbReference type="InterPro" id="IPR015421">
    <property type="entry name" value="PyrdxlP-dep_Trfase_major"/>
</dbReference>
<dbReference type="GO" id="GO:0030170">
    <property type="term" value="F:pyridoxal phosphate binding"/>
    <property type="evidence" value="ECO:0007669"/>
    <property type="project" value="InterPro"/>
</dbReference>
<dbReference type="SUPFAM" id="SSF53383">
    <property type="entry name" value="PLP-dependent transferases"/>
    <property type="match status" value="1"/>
</dbReference>
<dbReference type="EMBL" id="RKHO01000001">
    <property type="protein sequence ID" value="ROR91574.1"/>
    <property type="molecule type" value="Genomic_DNA"/>
</dbReference>